<dbReference type="AlphaFoldDB" id="A0A511Z5I7"/>
<dbReference type="InterPro" id="IPR016181">
    <property type="entry name" value="Acyl_CoA_acyltransferase"/>
</dbReference>
<accession>A0A511Z5I7</accession>
<dbReference type="PROSITE" id="PS51186">
    <property type="entry name" value="GNAT"/>
    <property type="match status" value="1"/>
</dbReference>
<dbReference type="Proteomes" id="UP000321901">
    <property type="component" value="Unassembled WGS sequence"/>
</dbReference>
<name>A0A511Z5I7_9BACL</name>
<gene>
    <name evidence="2" type="ORF">SLU01_10300</name>
</gene>
<keyword evidence="3" id="KW-1185">Reference proteome</keyword>
<comment type="caution">
    <text evidence="2">The sequence shown here is derived from an EMBL/GenBank/DDBJ whole genome shotgun (WGS) entry which is preliminary data.</text>
</comment>
<feature type="domain" description="N-acetyltransferase" evidence="1">
    <location>
        <begin position="14"/>
        <end position="85"/>
    </location>
</feature>
<dbReference type="InterPro" id="IPR000182">
    <property type="entry name" value="GNAT_dom"/>
</dbReference>
<dbReference type="GO" id="GO:0016747">
    <property type="term" value="F:acyltransferase activity, transferring groups other than amino-acyl groups"/>
    <property type="evidence" value="ECO:0007669"/>
    <property type="project" value="InterPro"/>
</dbReference>
<protein>
    <recommendedName>
        <fullName evidence="1">N-acetyltransferase domain-containing protein</fullName>
    </recommendedName>
</protein>
<dbReference type="EMBL" id="BJYL01000013">
    <property type="protein sequence ID" value="GEN82718.1"/>
    <property type="molecule type" value="Genomic_DNA"/>
</dbReference>
<evidence type="ECO:0000259" key="1">
    <source>
        <dbReference type="PROSITE" id="PS51186"/>
    </source>
</evidence>
<evidence type="ECO:0000313" key="3">
    <source>
        <dbReference type="Proteomes" id="UP000321901"/>
    </source>
</evidence>
<organism evidence="2 3">
    <name type="scientific">Sporosarcina luteola</name>
    <dbReference type="NCBI Taxonomy" id="582850"/>
    <lineage>
        <taxon>Bacteria</taxon>
        <taxon>Bacillati</taxon>
        <taxon>Bacillota</taxon>
        <taxon>Bacilli</taxon>
        <taxon>Bacillales</taxon>
        <taxon>Caryophanaceae</taxon>
        <taxon>Sporosarcina</taxon>
    </lineage>
</organism>
<sequence length="85" mass="9901">MTEEIDLSSFEMSMIIREMKEDDIKKILNMQEVCFPGMDPWEEEHLKSHLSIFPEGQFVAELDGEIIGSCSSLIINFDEYDDRHS</sequence>
<proteinExistence type="predicted"/>
<reference evidence="2 3" key="1">
    <citation type="submission" date="2019-07" db="EMBL/GenBank/DDBJ databases">
        <title>Whole genome shotgun sequence of Sporosarcina luteola NBRC 105378.</title>
        <authorList>
            <person name="Hosoyama A."/>
            <person name="Uohara A."/>
            <person name="Ohji S."/>
            <person name="Ichikawa N."/>
        </authorList>
    </citation>
    <scope>NUCLEOTIDE SEQUENCE [LARGE SCALE GENOMIC DNA]</scope>
    <source>
        <strain evidence="2 3">NBRC 105378</strain>
    </source>
</reference>
<evidence type="ECO:0000313" key="2">
    <source>
        <dbReference type="EMBL" id="GEN82718.1"/>
    </source>
</evidence>
<dbReference type="Gene3D" id="3.40.630.30">
    <property type="match status" value="1"/>
</dbReference>
<dbReference type="SUPFAM" id="SSF55729">
    <property type="entry name" value="Acyl-CoA N-acyltransferases (Nat)"/>
    <property type="match status" value="1"/>
</dbReference>